<feature type="compositionally biased region" description="Basic and acidic residues" evidence="1">
    <location>
        <begin position="346"/>
        <end position="355"/>
    </location>
</feature>
<feature type="compositionally biased region" description="Low complexity" evidence="1">
    <location>
        <begin position="233"/>
        <end position="263"/>
    </location>
</feature>
<dbReference type="InParanoid" id="F4S160"/>
<keyword evidence="3" id="KW-1185">Reference proteome</keyword>
<feature type="compositionally biased region" description="Polar residues" evidence="1">
    <location>
        <begin position="1"/>
        <end position="26"/>
    </location>
</feature>
<feature type="compositionally biased region" description="Polar residues" evidence="1">
    <location>
        <begin position="78"/>
        <end position="92"/>
    </location>
</feature>
<name>F4S160_MELLP</name>
<proteinExistence type="predicted"/>
<dbReference type="GeneID" id="18930735"/>
<feature type="region of interest" description="Disordered" evidence="1">
    <location>
        <begin position="346"/>
        <end position="367"/>
    </location>
</feature>
<feature type="compositionally biased region" description="Polar residues" evidence="1">
    <location>
        <begin position="358"/>
        <end position="367"/>
    </location>
</feature>
<dbReference type="EMBL" id="GL883137">
    <property type="protein sequence ID" value="EGG01623.1"/>
    <property type="molecule type" value="Genomic_DNA"/>
</dbReference>
<dbReference type="AlphaFoldDB" id="F4S160"/>
<feature type="region of interest" description="Disordered" evidence="1">
    <location>
        <begin position="1"/>
        <end position="109"/>
    </location>
</feature>
<evidence type="ECO:0000256" key="1">
    <source>
        <dbReference type="SAM" id="MobiDB-lite"/>
    </source>
</evidence>
<feature type="compositionally biased region" description="Basic residues" evidence="1">
    <location>
        <begin position="213"/>
        <end position="223"/>
    </location>
</feature>
<accession>F4S160</accession>
<dbReference type="VEuPathDB" id="FungiDB:MELLADRAFT_66935"/>
<dbReference type="RefSeq" id="XP_007415214.1">
    <property type="nucleotide sequence ID" value="XM_007415152.1"/>
</dbReference>
<dbReference type="KEGG" id="mlr:MELLADRAFT_66935"/>
<reference evidence="3" key="1">
    <citation type="journal article" date="2011" name="Proc. Natl. Acad. Sci. U.S.A.">
        <title>Obligate biotrophy features unraveled by the genomic analysis of rust fungi.</title>
        <authorList>
            <person name="Duplessis S."/>
            <person name="Cuomo C.A."/>
            <person name="Lin Y.-C."/>
            <person name="Aerts A."/>
            <person name="Tisserant E."/>
            <person name="Veneault-Fourrey C."/>
            <person name="Joly D.L."/>
            <person name="Hacquard S."/>
            <person name="Amselem J."/>
            <person name="Cantarel B.L."/>
            <person name="Chiu R."/>
            <person name="Coutinho P.M."/>
            <person name="Feau N."/>
            <person name="Field M."/>
            <person name="Frey P."/>
            <person name="Gelhaye E."/>
            <person name="Goldberg J."/>
            <person name="Grabherr M.G."/>
            <person name="Kodira C.D."/>
            <person name="Kohler A."/>
            <person name="Kuees U."/>
            <person name="Lindquist E.A."/>
            <person name="Lucas S.M."/>
            <person name="Mago R."/>
            <person name="Mauceli E."/>
            <person name="Morin E."/>
            <person name="Murat C."/>
            <person name="Pangilinan J.L."/>
            <person name="Park R."/>
            <person name="Pearson M."/>
            <person name="Quesneville H."/>
            <person name="Rouhier N."/>
            <person name="Sakthikumar S."/>
            <person name="Salamov A.A."/>
            <person name="Schmutz J."/>
            <person name="Selles B."/>
            <person name="Shapiro H."/>
            <person name="Tanguay P."/>
            <person name="Tuskan G.A."/>
            <person name="Henrissat B."/>
            <person name="Van de Peer Y."/>
            <person name="Rouze P."/>
            <person name="Ellis J.G."/>
            <person name="Dodds P.N."/>
            <person name="Schein J.E."/>
            <person name="Zhong S."/>
            <person name="Hamelin R.C."/>
            <person name="Grigoriev I.V."/>
            <person name="Szabo L.J."/>
            <person name="Martin F."/>
        </authorList>
    </citation>
    <scope>NUCLEOTIDE SEQUENCE [LARGE SCALE GENOMIC DNA]</scope>
    <source>
        <strain evidence="3">98AG31 / pathotype 3-4-7</strain>
    </source>
</reference>
<evidence type="ECO:0000313" key="3">
    <source>
        <dbReference type="Proteomes" id="UP000001072"/>
    </source>
</evidence>
<protein>
    <submittedName>
        <fullName evidence="2">Uncharacterized protein</fullName>
    </submittedName>
</protein>
<dbReference type="HOGENOM" id="CLU_754557_0_0_1"/>
<organism evidence="3">
    <name type="scientific">Melampsora larici-populina (strain 98AG31 / pathotype 3-4-7)</name>
    <name type="common">Poplar leaf rust fungus</name>
    <dbReference type="NCBI Taxonomy" id="747676"/>
    <lineage>
        <taxon>Eukaryota</taxon>
        <taxon>Fungi</taxon>
        <taxon>Dikarya</taxon>
        <taxon>Basidiomycota</taxon>
        <taxon>Pucciniomycotina</taxon>
        <taxon>Pucciniomycetes</taxon>
        <taxon>Pucciniales</taxon>
        <taxon>Melampsoraceae</taxon>
        <taxon>Melampsora</taxon>
    </lineage>
</organism>
<feature type="compositionally biased region" description="Basic residues" evidence="1">
    <location>
        <begin position="185"/>
        <end position="196"/>
    </location>
</feature>
<feature type="compositionally biased region" description="Acidic residues" evidence="1">
    <location>
        <begin position="268"/>
        <end position="280"/>
    </location>
</feature>
<gene>
    <name evidence="2" type="ORF">MELLADRAFT_66935</name>
</gene>
<feature type="compositionally biased region" description="Low complexity" evidence="1">
    <location>
        <begin position="93"/>
        <end position="103"/>
    </location>
</feature>
<dbReference type="Proteomes" id="UP000001072">
    <property type="component" value="Unassembled WGS sequence"/>
</dbReference>
<evidence type="ECO:0000313" key="2">
    <source>
        <dbReference type="EMBL" id="EGG01623.1"/>
    </source>
</evidence>
<sequence>MSPSQSQPTSNSASGQPTNLTSNNTNDELRAPRLTDPAFSQGGNGESQNKETVDINATTSSNVGGRMADPPNRRLKLTLSNQGAQSTSREQLSSGESSESSGSDGNMLIKKDKVRFNNFTKEQKADKQSLVDALVDAIEHGTEKQVRTLSSELNVKYGNGAPVLPRLSKPPPSSDQGPSEMGKNQRQKKNLKRKDKKSVSEPPSSAEIQPPTKKGKKRSKGKRKALEVQDFPSDSSSSSSSSDSSSGSKTESGKSSGSSLSTKKGSDDSSDSSLEEDSELSFENRRATFLYLEQLPAGSTSLSSQLVCSPTGHFGKPSSSFIGSLVFGPCWERGLCQQQLQREETLETSWGKREGGCPNSTQTSSQL</sequence>
<feature type="region of interest" description="Disordered" evidence="1">
    <location>
        <begin position="156"/>
        <end position="280"/>
    </location>
</feature>